<feature type="region of interest" description="Disordered" evidence="1">
    <location>
        <begin position="35"/>
        <end position="61"/>
    </location>
</feature>
<name>A0AAE4V1S0_9NOCA</name>
<protein>
    <submittedName>
        <fullName evidence="2">Uncharacterized protein</fullName>
    </submittedName>
</protein>
<comment type="caution">
    <text evidence="2">The sequence shown here is derived from an EMBL/GenBank/DDBJ whole genome shotgun (WGS) entry which is preliminary data.</text>
</comment>
<evidence type="ECO:0000313" key="2">
    <source>
        <dbReference type="EMBL" id="MDV7267240.1"/>
    </source>
</evidence>
<feature type="compositionally biased region" description="Basic and acidic residues" evidence="1">
    <location>
        <begin position="35"/>
        <end position="45"/>
    </location>
</feature>
<dbReference type="RefSeq" id="WP_317744797.1">
    <property type="nucleotide sequence ID" value="NZ_JAWLUP010000077.1"/>
</dbReference>
<evidence type="ECO:0000256" key="1">
    <source>
        <dbReference type="SAM" id="MobiDB-lite"/>
    </source>
</evidence>
<gene>
    <name evidence="2" type="ORF">R4315_22180</name>
</gene>
<dbReference type="AlphaFoldDB" id="A0AAE4V1S0"/>
<dbReference type="EMBL" id="JAWLUP010000077">
    <property type="protein sequence ID" value="MDV7267240.1"/>
    <property type="molecule type" value="Genomic_DNA"/>
</dbReference>
<proteinExistence type="predicted"/>
<organism evidence="2 3">
    <name type="scientific">Rhodococcus oxybenzonivorans</name>
    <dbReference type="NCBI Taxonomy" id="1990687"/>
    <lineage>
        <taxon>Bacteria</taxon>
        <taxon>Bacillati</taxon>
        <taxon>Actinomycetota</taxon>
        <taxon>Actinomycetes</taxon>
        <taxon>Mycobacteriales</taxon>
        <taxon>Nocardiaceae</taxon>
        <taxon>Rhodococcus</taxon>
    </lineage>
</organism>
<reference evidence="2" key="1">
    <citation type="submission" date="2023-10" db="EMBL/GenBank/DDBJ databases">
        <title>Development of a sustainable strategy for remediation of hydrocarbon-contaminated territories based on the waste exchange concept.</title>
        <authorList>
            <person name="Krivoruchko A."/>
        </authorList>
    </citation>
    <scope>NUCLEOTIDE SEQUENCE</scope>
    <source>
        <strain evidence="2">IEGM 68</strain>
    </source>
</reference>
<sequence length="61" mass="7165">MSIMGWWVHFTRREPVRPREDTALMRAFPELFSRLPEDSAERGAPEDQPFQLGPRGEYDVC</sequence>
<evidence type="ECO:0000313" key="3">
    <source>
        <dbReference type="Proteomes" id="UP001185863"/>
    </source>
</evidence>
<dbReference type="Proteomes" id="UP001185863">
    <property type="component" value="Unassembled WGS sequence"/>
</dbReference>
<accession>A0AAE4V1S0</accession>